<keyword evidence="3" id="KW-1185">Reference proteome</keyword>
<accession>A0ABN3LJS0</accession>
<comment type="caution">
    <text evidence="2">The sequence shown here is derived from an EMBL/GenBank/DDBJ whole genome shotgun (WGS) entry which is preliminary data.</text>
</comment>
<organism evidence="2 3">
    <name type="scientific">Streptomyces thermolineatus</name>
    <dbReference type="NCBI Taxonomy" id="44033"/>
    <lineage>
        <taxon>Bacteria</taxon>
        <taxon>Bacillati</taxon>
        <taxon>Actinomycetota</taxon>
        <taxon>Actinomycetes</taxon>
        <taxon>Kitasatosporales</taxon>
        <taxon>Streptomycetaceae</taxon>
        <taxon>Streptomyces</taxon>
    </lineage>
</organism>
<evidence type="ECO:0000313" key="3">
    <source>
        <dbReference type="Proteomes" id="UP001501358"/>
    </source>
</evidence>
<proteinExistence type="predicted"/>
<dbReference type="Proteomes" id="UP001501358">
    <property type="component" value="Unassembled WGS sequence"/>
</dbReference>
<reference evidence="2 3" key="1">
    <citation type="journal article" date="2019" name="Int. J. Syst. Evol. Microbiol.">
        <title>The Global Catalogue of Microorganisms (GCM) 10K type strain sequencing project: providing services to taxonomists for standard genome sequencing and annotation.</title>
        <authorList>
            <consortium name="The Broad Institute Genomics Platform"/>
            <consortium name="The Broad Institute Genome Sequencing Center for Infectious Disease"/>
            <person name="Wu L."/>
            <person name="Ma J."/>
        </authorList>
    </citation>
    <scope>NUCLEOTIDE SEQUENCE [LARGE SCALE GENOMIC DNA]</scope>
    <source>
        <strain evidence="2 3">JCM 6307</strain>
    </source>
</reference>
<gene>
    <name evidence="2" type="ORF">GCM10010406_22250</name>
</gene>
<dbReference type="RefSeq" id="WP_344383067.1">
    <property type="nucleotide sequence ID" value="NZ_BAAATA010000010.1"/>
</dbReference>
<protein>
    <recommendedName>
        <fullName evidence="1">DUF7691 domain-containing protein</fullName>
    </recommendedName>
</protein>
<name>A0ABN3LJS0_9ACTN</name>
<dbReference type="InterPro" id="IPR056108">
    <property type="entry name" value="DUF7691"/>
</dbReference>
<evidence type="ECO:0000313" key="2">
    <source>
        <dbReference type="EMBL" id="GAA2485607.1"/>
    </source>
</evidence>
<dbReference type="Pfam" id="PF24740">
    <property type="entry name" value="DUF7691"/>
    <property type="match status" value="1"/>
</dbReference>
<sequence length="215" mass="23543">MSHVISMKTVDLDRTLSYVRGGELTDRQEQVLDTARERARAAQHSLDHQGVDRGLTVPEALEHLVSGRADATGDCAGNAYYAALLAVIECTGSDAVDVGVYSKPSTFFGLMGDELRSLGVPSDMLPHKFLYADLPGLLPYRVPTPMDGYPAIGHLPLNRAKAVADAYTAVLPRLGDEFTYDTEHLVDLLTVEHEEWQASQKYGHTADTIVFWIQG</sequence>
<feature type="domain" description="DUF7691" evidence="1">
    <location>
        <begin position="1"/>
        <end position="212"/>
    </location>
</feature>
<evidence type="ECO:0000259" key="1">
    <source>
        <dbReference type="Pfam" id="PF24740"/>
    </source>
</evidence>
<dbReference type="EMBL" id="BAAATA010000010">
    <property type="protein sequence ID" value="GAA2485607.1"/>
    <property type="molecule type" value="Genomic_DNA"/>
</dbReference>